<evidence type="ECO:0000313" key="2">
    <source>
        <dbReference type="Proteomes" id="UP000790377"/>
    </source>
</evidence>
<dbReference type="Proteomes" id="UP000790377">
    <property type="component" value="Unassembled WGS sequence"/>
</dbReference>
<protein>
    <submittedName>
        <fullName evidence="1">Uncharacterized protein</fullName>
    </submittedName>
</protein>
<keyword evidence="2" id="KW-1185">Reference proteome</keyword>
<comment type="caution">
    <text evidence="1">The sequence shown here is derived from an EMBL/GenBank/DDBJ whole genome shotgun (WGS) entry which is preliminary data.</text>
</comment>
<sequence length="530" mass="57878">MYPRNSLLTPSSLYLSSKDRDSLLTKANGLGSQMSGASTSSNSEHSQQTPPGWNTFTQAAHDGAQSNLMPASPFATSCQPSNCEHAFTHPIRQHLSSAQSPIRDFSPAASPESQRSWEVASAGDPFVPPVPVQTQSQFANARYLGPQDGNPRITVGPSDLYGYYPSVDAMTIQPASPVPHAPSSMHSLSTTTQSSMNNHNTLQYPSTGRLIGAQPHLTPPLHIQCSPNILFSNTTYHAATAQNSCLGTPTMMMPEPDIRRKPSHSHEPLGLPSLPIASDFYTQIQNMHISSSNSPLPFPNNNTSSGYLMQPLNRQQTHTGSVSSQGLQSFGGDPASFYSQSDRNSHLNDHHYDHLAAAIPMEASPHPEHNNRTPRSLADPDVASFLVFEEELLYGPDSPDGTIRYYPCHWGTSCGTWIRGDKTTLIRHLRKRHGVTASDKEELSCAWGECHMSMKMESIPRHIVSTHLGITLTCLSCQRVFCREDAWRRHLQGPCKDNGKSIVDGPGARIADILPSVPASGPPKKRIRVE</sequence>
<evidence type="ECO:0000313" key="1">
    <source>
        <dbReference type="EMBL" id="KAH7915545.1"/>
    </source>
</evidence>
<name>A0ACB8AQP8_9AGAM</name>
<reference evidence="1" key="1">
    <citation type="journal article" date="2021" name="New Phytol.">
        <title>Evolutionary innovations through gain and loss of genes in the ectomycorrhizal Boletales.</title>
        <authorList>
            <person name="Wu G."/>
            <person name="Miyauchi S."/>
            <person name="Morin E."/>
            <person name="Kuo A."/>
            <person name="Drula E."/>
            <person name="Varga T."/>
            <person name="Kohler A."/>
            <person name="Feng B."/>
            <person name="Cao Y."/>
            <person name="Lipzen A."/>
            <person name="Daum C."/>
            <person name="Hundley H."/>
            <person name="Pangilinan J."/>
            <person name="Johnson J."/>
            <person name="Barry K."/>
            <person name="LaButti K."/>
            <person name="Ng V."/>
            <person name="Ahrendt S."/>
            <person name="Min B."/>
            <person name="Choi I.G."/>
            <person name="Park H."/>
            <person name="Plett J.M."/>
            <person name="Magnuson J."/>
            <person name="Spatafora J.W."/>
            <person name="Nagy L.G."/>
            <person name="Henrissat B."/>
            <person name="Grigoriev I.V."/>
            <person name="Yang Z.L."/>
            <person name="Xu J."/>
            <person name="Martin F.M."/>
        </authorList>
    </citation>
    <scope>NUCLEOTIDE SEQUENCE</scope>
    <source>
        <strain evidence="1">ATCC 28755</strain>
    </source>
</reference>
<organism evidence="1 2">
    <name type="scientific">Hygrophoropsis aurantiaca</name>
    <dbReference type="NCBI Taxonomy" id="72124"/>
    <lineage>
        <taxon>Eukaryota</taxon>
        <taxon>Fungi</taxon>
        <taxon>Dikarya</taxon>
        <taxon>Basidiomycota</taxon>
        <taxon>Agaricomycotina</taxon>
        <taxon>Agaricomycetes</taxon>
        <taxon>Agaricomycetidae</taxon>
        <taxon>Boletales</taxon>
        <taxon>Coniophorineae</taxon>
        <taxon>Hygrophoropsidaceae</taxon>
        <taxon>Hygrophoropsis</taxon>
    </lineage>
</organism>
<gene>
    <name evidence="1" type="ORF">BJ138DRAFT_1141572</name>
</gene>
<accession>A0ACB8AQP8</accession>
<dbReference type="EMBL" id="MU267599">
    <property type="protein sequence ID" value="KAH7915545.1"/>
    <property type="molecule type" value="Genomic_DNA"/>
</dbReference>
<proteinExistence type="predicted"/>